<dbReference type="Proteomes" id="UP000812961">
    <property type="component" value="Unassembled WGS sequence"/>
</dbReference>
<organism evidence="1 2">
    <name type="scientific">Chitinophaga rhizophila</name>
    <dbReference type="NCBI Taxonomy" id="2866212"/>
    <lineage>
        <taxon>Bacteria</taxon>
        <taxon>Pseudomonadati</taxon>
        <taxon>Bacteroidota</taxon>
        <taxon>Chitinophagia</taxon>
        <taxon>Chitinophagales</taxon>
        <taxon>Chitinophagaceae</taxon>
        <taxon>Chitinophaga</taxon>
    </lineage>
</organism>
<dbReference type="EMBL" id="JAICCF010000004">
    <property type="protein sequence ID" value="MBW8687254.1"/>
    <property type="molecule type" value="Genomic_DNA"/>
</dbReference>
<evidence type="ECO:0000313" key="2">
    <source>
        <dbReference type="Proteomes" id="UP000812961"/>
    </source>
</evidence>
<accession>A0ABS7GKI1</accession>
<keyword evidence="2" id="KW-1185">Reference proteome</keyword>
<protein>
    <submittedName>
        <fullName evidence="1">Uncharacterized protein</fullName>
    </submittedName>
</protein>
<reference evidence="1 2" key="1">
    <citation type="submission" date="2021-08" db="EMBL/GenBank/DDBJ databases">
        <title>The genome sequence of Chitinophaga sp. B61.</title>
        <authorList>
            <person name="Zhang X."/>
        </authorList>
    </citation>
    <scope>NUCLEOTIDE SEQUENCE [LARGE SCALE GENOMIC DNA]</scope>
    <source>
        <strain evidence="1 2">B61</strain>
    </source>
</reference>
<sequence>MISILLDETYIMIQDAKTRILNAFRKNGNHGQLPAKAGDLLAIGMVNYAIGPELRSYRDDALQELVDEGILIKADGNSATTASGSVEGYRITELGVRML</sequence>
<evidence type="ECO:0000313" key="1">
    <source>
        <dbReference type="EMBL" id="MBW8687254.1"/>
    </source>
</evidence>
<dbReference type="RefSeq" id="WP_220252575.1">
    <property type="nucleotide sequence ID" value="NZ_JAICCF010000004.1"/>
</dbReference>
<name>A0ABS7GKI1_9BACT</name>
<comment type="caution">
    <text evidence="1">The sequence shown here is derived from an EMBL/GenBank/DDBJ whole genome shotgun (WGS) entry which is preliminary data.</text>
</comment>
<gene>
    <name evidence="1" type="ORF">K1Y79_23150</name>
</gene>
<proteinExistence type="predicted"/>